<dbReference type="EMBL" id="JYON01000001">
    <property type="protein sequence ID" value="KJH73561.1"/>
    <property type="molecule type" value="Genomic_DNA"/>
</dbReference>
<gene>
    <name evidence="1" type="ORF">UH38_02025</name>
</gene>
<protein>
    <recommendedName>
        <fullName evidence="3">Glycosyltransferase 2-like domain-containing protein</fullName>
    </recommendedName>
</protein>
<dbReference type="STRING" id="1618023.UH38_02025"/>
<dbReference type="Proteomes" id="UP000032452">
    <property type="component" value="Unassembled WGS sequence"/>
</dbReference>
<proteinExistence type="predicted"/>
<dbReference type="InterPro" id="IPR029044">
    <property type="entry name" value="Nucleotide-diphossugar_trans"/>
</dbReference>
<dbReference type="RefSeq" id="WP_045052912.1">
    <property type="nucleotide sequence ID" value="NZ_CAWMDP010000017.1"/>
</dbReference>
<organism evidence="1 2">
    <name type="scientific">Aliterella atlantica CENA595</name>
    <dbReference type="NCBI Taxonomy" id="1618023"/>
    <lineage>
        <taxon>Bacteria</taxon>
        <taxon>Bacillati</taxon>
        <taxon>Cyanobacteriota</taxon>
        <taxon>Cyanophyceae</taxon>
        <taxon>Chroococcidiopsidales</taxon>
        <taxon>Aliterellaceae</taxon>
        <taxon>Aliterella</taxon>
    </lineage>
</organism>
<dbReference type="SUPFAM" id="SSF53448">
    <property type="entry name" value="Nucleotide-diphospho-sugar transferases"/>
    <property type="match status" value="1"/>
</dbReference>
<reference evidence="1 2" key="1">
    <citation type="submission" date="2015-02" db="EMBL/GenBank/DDBJ databases">
        <title>Draft genome of a novel marine cyanobacterium (Chroococcales) isolated from South Atlantic Ocean.</title>
        <authorList>
            <person name="Rigonato J."/>
            <person name="Alvarenga D.O."/>
            <person name="Branco L.H."/>
            <person name="Varani A.M."/>
            <person name="Brandini F.P."/>
            <person name="Fiore M.F."/>
        </authorList>
    </citation>
    <scope>NUCLEOTIDE SEQUENCE [LARGE SCALE GENOMIC DNA]</scope>
    <source>
        <strain evidence="1 2">CENA595</strain>
    </source>
</reference>
<dbReference type="OrthoDB" id="1550874at2"/>
<sequence length="308" mass="34926">MNMINFAVYLAVGPSQQEIERTADLLDSLWTYEPYTPWLVFIDDSTQDRQLTKYFRFPDTCKAVSIINPRQGKGIGHTGGLNTATLSALQWINKHTDTSFTLKLDTDALVIAPFAEKINRAFAAMPNVGILGSYKQTCNGDLRDFSDWAKYFRHLSSPMSIFRVGRKIYFHLGFWGKSAIIRRHINSALKNGYEPGEHCQGGAYAVSSKLISHMATNGYLEDPLLWLYTPVGEDSMMGMYVKATNMQLYGLVEQNQPFAVKYAGLADTPENLLSRGYSLIHSIKNDKKLSEQEIRDFYRKHRSHASKK</sequence>
<name>A0A0D9A258_9CYAN</name>
<keyword evidence="2" id="KW-1185">Reference proteome</keyword>
<evidence type="ECO:0008006" key="3">
    <source>
        <dbReference type="Google" id="ProtNLM"/>
    </source>
</evidence>
<evidence type="ECO:0000313" key="2">
    <source>
        <dbReference type="Proteomes" id="UP000032452"/>
    </source>
</evidence>
<dbReference type="AlphaFoldDB" id="A0A0D9A258"/>
<comment type="caution">
    <text evidence="1">The sequence shown here is derived from an EMBL/GenBank/DDBJ whole genome shotgun (WGS) entry which is preliminary data.</text>
</comment>
<evidence type="ECO:0000313" key="1">
    <source>
        <dbReference type="EMBL" id="KJH73561.1"/>
    </source>
</evidence>
<dbReference type="Gene3D" id="3.90.550.10">
    <property type="entry name" value="Spore Coat Polysaccharide Biosynthesis Protein SpsA, Chain A"/>
    <property type="match status" value="1"/>
</dbReference>
<accession>A0A0D9A258</accession>